<dbReference type="PANTHER" id="PTHR47478:SF1">
    <property type="entry name" value="PYRIMIDINE 5'-NUCLEOTIDASE YJJG"/>
    <property type="match status" value="1"/>
</dbReference>
<keyword evidence="1" id="KW-0378">Hydrolase</keyword>
<dbReference type="OrthoDB" id="9802350at2"/>
<dbReference type="PANTHER" id="PTHR47478">
    <property type="match status" value="1"/>
</dbReference>
<dbReference type="InterPro" id="IPR041492">
    <property type="entry name" value="HAD_2"/>
</dbReference>
<evidence type="ECO:0000313" key="2">
    <source>
        <dbReference type="Proteomes" id="UP000198670"/>
    </source>
</evidence>
<dbReference type="NCBIfam" id="TIGR02254">
    <property type="entry name" value="YjjG_YfnB"/>
    <property type="match status" value="1"/>
</dbReference>
<reference evidence="1 2" key="1">
    <citation type="submission" date="2016-10" db="EMBL/GenBank/DDBJ databases">
        <authorList>
            <person name="de Groot N.N."/>
        </authorList>
    </citation>
    <scope>NUCLEOTIDE SEQUENCE [LARGE SCALE GENOMIC DNA]</scope>
    <source>
        <strain evidence="1 2">RK1</strain>
    </source>
</reference>
<dbReference type="Proteomes" id="UP000198670">
    <property type="component" value="Unassembled WGS sequence"/>
</dbReference>
<dbReference type="AlphaFoldDB" id="A0A1I3N1S1"/>
<dbReference type="Gene3D" id="3.40.50.1000">
    <property type="entry name" value="HAD superfamily/HAD-like"/>
    <property type="match status" value="1"/>
</dbReference>
<organism evidence="1 2">
    <name type="scientific">Parapedobacter indicus</name>
    <dbReference type="NCBI Taxonomy" id="1477437"/>
    <lineage>
        <taxon>Bacteria</taxon>
        <taxon>Pseudomonadati</taxon>
        <taxon>Bacteroidota</taxon>
        <taxon>Sphingobacteriia</taxon>
        <taxon>Sphingobacteriales</taxon>
        <taxon>Sphingobacteriaceae</taxon>
        <taxon>Parapedobacter</taxon>
    </lineage>
</organism>
<dbReference type="InterPro" id="IPR052550">
    <property type="entry name" value="Pyrimidine_5'-ntase_YjjG"/>
</dbReference>
<protein>
    <submittedName>
        <fullName evidence="1">Putative hydrolase of the HAD superfamily</fullName>
    </submittedName>
</protein>
<dbReference type="SFLD" id="SFLDS00003">
    <property type="entry name" value="Haloacid_Dehalogenase"/>
    <property type="match status" value="1"/>
</dbReference>
<sequence>MQHATKKDIFFDLDHTIWDFEKNAEEALMELFDIHNFVALGIASAISFIETYNRNNHRLWALYHHGKITKAELRQARFADTFRELNIDPRLFPQTFEEDYLKLCPQKTYLFPHAHETLGYLCERYTLHLISNGFGDAAEIKITKCDLKKYFSTIVISETIGVHKPDPRIFHYAVGNAKTTIHDSVMVGDSVDADIRGAQNVGMDAIYFNPKKEAVPQDVRRSITALSELTGIF</sequence>
<dbReference type="InterPro" id="IPR036412">
    <property type="entry name" value="HAD-like_sf"/>
</dbReference>
<dbReference type="GO" id="GO:0008253">
    <property type="term" value="F:5'-nucleotidase activity"/>
    <property type="evidence" value="ECO:0007669"/>
    <property type="project" value="InterPro"/>
</dbReference>
<dbReference type="EMBL" id="FOQO01000007">
    <property type="protein sequence ID" value="SFJ03141.1"/>
    <property type="molecule type" value="Genomic_DNA"/>
</dbReference>
<dbReference type="InterPro" id="IPR006439">
    <property type="entry name" value="HAD-SF_hydro_IA"/>
</dbReference>
<accession>A0A1I3N1S1</accession>
<dbReference type="InterPro" id="IPR011951">
    <property type="entry name" value="HAD-SF_hydro_IA_YjjG/PynA"/>
</dbReference>
<gene>
    <name evidence="1" type="ORF">SAMN05444682_10770</name>
</gene>
<dbReference type="SFLD" id="SFLDG01129">
    <property type="entry name" value="C1.5:_HAD__Beta-PGM__Phosphata"/>
    <property type="match status" value="1"/>
</dbReference>
<dbReference type="STRING" id="1477437.SAMN05444682_10770"/>
<evidence type="ECO:0000313" key="1">
    <source>
        <dbReference type="EMBL" id="SFJ03141.1"/>
    </source>
</evidence>
<name>A0A1I3N1S1_9SPHI</name>
<dbReference type="InterPro" id="IPR023214">
    <property type="entry name" value="HAD_sf"/>
</dbReference>
<dbReference type="Pfam" id="PF13419">
    <property type="entry name" value="HAD_2"/>
    <property type="match status" value="1"/>
</dbReference>
<keyword evidence="2" id="KW-1185">Reference proteome</keyword>
<dbReference type="InterPro" id="IPR023198">
    <property type="entry name" value="PGP-like_dom2"/>
</dbReference>
<dbReference type="RefSeq" id="WP_090628040.1">
    <property type="nucleotide sequence ID" value="NZ_FOQO01000007.1"/>
</dbReference>
<dbReference type="NCBIfam" id="TIGR01549">
    <property type="entry name" value="HAD-SF-IA-v1"/>
    <property type="match status" value="1"/>
</dbReference>
<dbReference type="SUPFAM" id="SSF56784">
    <property type="entry name" value="HAD-like"/>
    <property type="match status" value="1"/>
</dbReference>
<proteinExistence type="predicted"/>
<dbReference type="Gene3D" id="1.10.150.240">
    <property type="entry name" value="Putative phosphatase, domain 2"/>
    <property type="match status" value="1"/>
</dbReference>